<dbReference type="NCBIfam" id="NF033537">
    <property type="entry name" value="lasso_biosyn_B2"/>
    <property type="match status" value="1"/>
</dbReference>
<proteinExistence type="predicted"/>
<evidence type="ECO:0000313" key="3">
    <source>
        <dbReference type="Proteomes" id="UP000006346"/>
    </source>
</evidence>
<sequence>MKHLKKFIKLSWKIKLLLLGSLCLLGIVRLAILIIPFRYLTLFMGRKMVESPNEISSRQLLRALKVGWSVNKVSNFTPWESKCLVRAFTTQIILRLLTIPSTLYLGIAKTNVDQLHAHAWLRCGNCMITGASEREKFKSVAHFSVVPFLFDPKQH</sequence>
<evidence type="ECO:0000259" key="1">
    <source>
        <dbReference type="Pfam" id="PF13471"/>
    </source>
</evidence>
<dbReference type="OrthoDB" id="9812122at2"/>
<dbReference type="EMBL" id="CP003108">
    <property type="protein sequence ID" value="AET70491.1"/>
    <property type="molecule type" value="Genomic_DNA"/>
</dbReference>
<reference evidence="2 3" key="2">
    <citation type="journal article" date="2012" name="J. Bacteriol.">
        <title>Complete genome sequences of Desulfosporosinus orientis DSM765T, Desulfosporosinus youngiae DSM17734T, Desulfosporosinus meridiei DSM13257T, and Desulfosporosinus acidiphilus DSM22704T.</title>
        <authorList>
            <person name="Pester M."/>
            <person name="Brambilla E."/>
            <person name="Alazard D."/>
            <person name="Rattei T."/>
            <person name="Weinmaier T."/>
            <person name="Han J."/>
            <person name="Lucas S."/>
            <person name="Lapidus A."/>
            <person name="Cheng J.F."/>
            <person name="Goodwin L."/>
            <person name="Pitluck S."/>
            <person name="Peters L."/>
            <person name="Ovchinnikova G."/>
            <person name="Teshima H."/>
            <person name="Detter J.C."/>
            <person name="Han C.S."/>
            <person name="Tapia R."/>
            <person name="Land M.L."/>
            <person name="Hauser L."/>
            <person name="Kyrpides N.C."/>
            <person name="Ivanova N.N."/>
            <person name="Pagani I."/>
            <person name="Huntmann M."/>
            <person name="Wei C.L."/>
            <person name="Davenport K.W."/>
            <person name="Daligault H."/>
            <person name="Chain P.S."/>
            <person name="Chen A."/>
            <person name="Mavromatis K."/>
            <person name="Markowitz V."/>
            <person name="Szeto E."/>
            <person name="Mikhailova N."/>
            <person name="Pati A."/>
            <person name="Wagner M."/>
            <person name="Woyke T."/>
            <person name="Ollivier B."/>
            <person name="Klenk H.P."/>
            <person name="Spring S."/>
            <person name="Loy A."/>
        </authorList>
    </citation>
    <scope>NUCLEOTIDE SEQUENCE [LARGE SCALE GENOMIC DNA]</scope>
    <source>
        <strain evidence="3">ATCC 19365 / DSM 765 / NCIMB 8382 / VKM B-1628</strain>
    </source>
</reference>
<evidence type="ECO:0000313" key="2">
    <source>
        <dbReference type="EMBL" id="AET70491.1"/>
    </source>
</evidence>
<dbReference type="RefSeq" id="WP_014187295.1">
    <property type="nucleotide sequence ID" value="NC_016584.1"/>
</dbReference>
<dbReference type="AlphaFoldDB" id="G7WJQ4"/>
<feature type="domain" description="Microcin J25-processing protein McjB C-terminal" evidence="1">
    <location>
        <begin position="48"/>
        <end position="140"/>
    </location>
</feature>
<protein>
    <recommendedName>
        <fullName evidence="1">Microcin J25-processing protein McjB C-terminal domain-containing protein</fullName>
    </recommendedName>
</protein>
<dbReference type="KEGG" id="dor:Desor_5100"/>
<dbReference type="Proteomes" id="UP000006346">
    <property type="component" value="Chromosome"/>
</dbReference>
<dbReference type="InterPro" id="IPR032708">
    <property type="entry name" value="McjB_C"/>
</dbReference>
<gene>
    <name evidence="2" type="ordered locus">Desor_5100</name>
</gene>
<dbReference type="STRING" id="768706.Desor_5100"/>
<reference evidence="3" key="1">
    <citation type="submission" date="2011-11" db="EMBL/GenBank/DDBJ databases">
        <title>Complete sequence of Desulfosporosinus orientis DSM 765.</title>
        <authorList>
            <person name="Lucas S."/>
            <person name="Han J."/>
            <person name="Lapidus A."/>
            <person name="Cheng J.-F."/>
            <person name="Goodwin L."/>
            <person name="Pitluck S."/>
            <person name="Peters L."/>
            <person name="Ovchinnikova G."/>
            <person name="Teshima H."/>
            <person name="Detter J.C."/>
            <person name="Han C."/>
            <person name="Tapia R."/>
            <person name="Land M."/>
            <person name="Hauser L."/>
            <person name="Kyrpides N."/>
            <person name="Ivanova N."/>
            <person name="Pagani I."/>
            <person name="Pester M."/>
            <person name="Spring S."/>
            <person name="Ollivier B."/>
            <person name="Rattei T."/>
            <person name="Klenk H.-P."/>
            <person name="Wagner M."/>
            <person name="Loy A."/>
            <person name="Woyke T."/>
        </authorList>
    </citation>
    <scope>NUCLEOTIDE SEQUENCE [LARGE SCALE GENOMIC DNA]</scope>
    <source>
        <strain evidence="3">ATCC 19365 / DSM 765 / NCIMB 8382 / VKM B-1628</strain>
    </source>
</reference>
<dbReference type="HOGENOM" id="CLU_129168_2_1_9"/>
<dbReference type="InterPro" id="IPR053521">
    <property type="entry name" value="McjB-like"/>
</dbReference>
<dbReference type="Pfam" id="PF13471">
    <property type="entry name" value="Transglut_core3"/>
    <property type="match status" value="1"/>
</dbReference>
<dbReference type="eggNOG" id="ENOG5030K0Z">
    <property type="taxonomic scope" value="Bacteria"/>
</dbReference>
<accession>G7WJQ4</accession>
<organism evidence="2 3">
    <name type="scientific">Desulfosporosinus orientis (strain ATCC 19365 / DSM 765 / NCIMB 8382 / VKM B-1628 / Singapore I)</name>
    <name type="common">Desulfotomaculum orientis</name>
    <dbReference type="NCBI Taxonomy" id="768706"/>
    <lineage>
        <taxon>Bacteria</taxon>
        <taxon>Bacillati</taxon>
        <taxon>Bacillota</taxon>
        <taxon>Clostridia</taxon>
        <taxon>Eubacteriales</taxon>
        <taxon>Desulfitobacteriaceae</taxon>
        <taxon>Desulfosporosinus</taxon>
    </lineage>
</organism>
<keyword evidence="3" id="KW-1185">Reference proteome</keyword>
<name>G7WJQ4_DESOD</name>